<dbReference type="Pfam" id="PF14897">
    <property type="entry name" value="EpsG"/>
    <property type="match status" value="1"/>
</dbReference>
<organism evidence="2 3">
    <name type="scientific">Carnobacterium viridans</name>
    <dbReference type="NCBI Taxonomy" id="174587"/>
    <lineage>
        <taxon>Bacteria</taxon>
        <taxon>Bacillati</taxon>
        <taxon>Bacillota</taxon>
        <taxon>Bacilli</taxon>
        <taxon>Lactobacillales</taxon>
        <taxon>Carnobacteriaceae</taxon>
        <taxon>Carnobacterium</taxon>
    </lineage>
</organism>
<dbReference type="Proteomes" id="UP000199481">
    <property type="component" value="Unassembled WGS sequence"/>
</dbReference>
<dbReference type="InterPro" id="IPR049458">
    <property type="entry name" value="EpsG-like"/>
</dbReference>
<feature type="transmembrane region" description="Helical" evidence="1">
    <location>
        <begin position="213"/>
        <end position="234"/>
    </location>
</feature>
<feature type="transmembrane region" description="Helical" evidence="1">
    <location>
        <begin position="284"/>
        <end position="302"/>
    </location>
</feature>
<name>A0A1H0YG36_9LACT</name>
<dbReference type="EMBL" id="FNJW01000008">
    <property type="protein sequence ID" value="SDQ14068.1"/>
    <property type="molecule type" value="Genomic_DNA"/>
</dbReference>
<keyword evidence="1" id="KW-1133">Transmembrane helix</keyword>
<feature type="transmembrane region" description="Helical" evidence="1">
    <location>
        <begin position="254"/>
        <end position="272"/>
    </location>
</feature>
<accession>A0A1H0YG36</accession>
<feature type="transmembrane region" description="Helical" evidence="1">
    <location>
        <begin position="109"/>
        <end position="127"/>
    </location>
</feature>
<feature type="transmembrane region" description="Helical" evidence="1">
    <location>
        <begin position="177"/>
        <end position="201"/>
    </location>
</feature>
<evidence type="ECO:0000313" key="3">
    <source>
        <dbReference type="Proteomes" id="UP000199481"/>
    </source>
</evidence>
<evidence type="ECO:0000256" key="1">
    <source>
        <dbReference type="SAM" id="Phobius"/>
    </source>
</evidence>
<keyword evidence="3" id="KW-1185">Reference proteome</keyword>
<reference evidence="3" key="1">
    <citation type="submission" date="2016-10" db="EMBL/GenBank/DDBJ databases">
        <authorList>
            <person name="Varghese N."/>
            <person name="Submissions S."/>
        </authorList>
    </citation>
    <scope>NUCLEOTIDE SEQUENCE [LARGE SCALE GENOMIC DNA]</scope>
    <source>
        <strain evidence="3">MPL-11</strain>
    </source>
</reference>
<feature type="transmembrane region" description="Helical" evidence="1">
    <location>
        <begin position="34"/>
        <end position="50"/>
    </location>
</feature>
<dbReference type="AlphaFoldDB" id="A0A1H0YG36"/>
<keyword evidence="1" id="KW-0472">Membrane</keyword>
<feature type="transmembrane region" description="Helical" evidence="1">
    <location>
        <begin position="6"/>
        <end position="22"/>
    </location>
</feature>
<keyword evidence="1" id="KW-0812">Transmembrane</keyword>
<feature type="transmembrane region" description="Helical" evidence="1">
    <location>
        <begin position="337"/>
        <end position="357"/>
    </location>
</feature>
<sequence>MLSSLLIYGGTFSVSILFSYLYNLSKSQSKITKFFWMVLILLPVCLLASLRGDVGTDTLTYIGMYGWLKHVEIFPYALEYFSGNSDLFEPGYVFLNWVSLFIYDDPKTLFFLSTFVQMSFVWLGIQSMEKYLNPNLSLFIYYLFLFNTSLNLVRQSIAVAIVFYAFQYIVNHQFMKYLVFVLLASLFHVTALLFIVLYVFSFFAQDSKGILKAIFYFFIFSSPLVVYGIIQLATSSGLISTLGLEGYNFNFSNFGWGFLFYTLPVILPLGVFSQEMNNKIPNGAYGFLFNITLLQIPFRFITYFSTYAGRLEDYASIVQVILVSMLIHNSEEGNKQVLTVYFVLWYLLYHVITFALGNTNETYPYVLG</sequence>
<evidence type="ECO:0000313" key="2">
    <source>
        <dbReference type="EMBL" id="SDQ14068.1"/>
    </source>
</evidence>
<gene>
    <name evidence="2" type="ORF">SAMN04487752_0926</name>
</gene>
<dbReference type="RefSeq" id="WP_176944069.1">
    <property type="nucleotide sequence ID" value="NZ_CP084916.1"/>
</dbReference>
<feature type="transmembrane region" description="Helical" evidence="1">
    <location>
        <begin position="139"/>
        <end position="165"/>
    </location>
</feature>
<proteinExistence type="predicted"/>
<protein>
    <submittedName>
        <fullName evidence="2">EpsG family protein</fullName>
    </submittedName>
</protein>